<evidence type="ECO:0000313" key="2">
    <source>
        <dbReference type="Proteomes" id="UP001607302"/>
    </source>
</evidence>
<accession>A0ABD2AV01</accession>
<gene>
    <name evidence="1" type="ORF">V1478_008951</name>
</gene>
<comment type="caution">
    <text evidence="1">The sequence shown here is derived from an EMBL/GenBank/DDBJ whole genome shotgun (WGS) entry which is preliminary data.</text>
</comment>
<keyword evidence="2" id="KW-1185">Reference proteome</keyword>
<sequence>MLKLAVDFDFMRDWLQTTEQSGSMQRIARAVTTRIKGTYCVWGGDGGVGDGDGDGAILACLLRCCYFGLDGKIKEERAAQRSSRFDDLLRSK</sequence>
<organism evidence="1 2">
    <name type="scientific">Vespula squamosa</name>
    <name type="common">Southern yellow jacket</name>
    <name type="synonym">Wasp</name>
    <dbReference type="NCBI Taxonomy" id="30214"/>
    <lineage>
        <taxon>Eukaryota</taxon>
        <taxon>Metazoa</taxon>
        <taxon>Ecdysozoa</taxon>
        <taxon>Arthropoda</taxon>
        <taxon>Hexapoda</taxon>
        <taxon>Insecta</taxon>
        <taxon>Pterygota</taxon>
        <taxon>Neoptera</taxon>
        <taxon>Endopterygota</taxon>
        <taxon>Hymenoptera</taxon>
        <taxon>Apocrita</taxon>
        <taxon>Aculeata</taxon>
        <taxon>Vespoidea</taxon>
        <taxon>Vespidae</taxon>
        <taxon>Vespinae</taxon>
        <taxon>Vespula</taxon>
    </lineage>
</organism>
<evidence type="ECO:0000313" key="1">
    <source>
        <dbReference type="EMBL" id="KAL2724438.1"/>
    </source>
</evidence>
<reference evidence="1 2" key="1">
    <citation type="journal article" date="2024" name="Ann. Entomol. Soc. Am.">
        <title>Genomic analyses of the southern and eastern yellowjacket wasps (Hymenoptera: Vespidae) reveal evolutionary signatures of social life.</title>
        <authorList>
            <person name="Catto M.A."/>
            <person name="Caine P.B."/>
            <person name="Orr S.E."/>
            <person name="Hunt B.G."/>
            <person name="Goodisman M.A.D."/>
        </authorList>
    </citation>
    <scope>NUCLEOTIDE SEQUENCE [LARGE SCALE GENOMIC DNA]</scope>
    <source>
        <strain evidence="1">233</strain>
        <tissue evidence="1">Head and thorax</tissue>
    </source>
</reference>
<protein>
    <submittedName>
        <fullName evidence="1">Uncharacterized protein</fullName>
    </submittedName>
</protein>
<proteinExistence type="predicted"/>
<dbReference type="EMBL" id="JAUDFV010000139">
    <property type="protein sequence ID" value="KAL2724438.1"/>
    <property type="molecule type" value="Genomic_DNA"/>
</dbReference>
<name>A0ABD2AV01_VESSQ</name>
<dbReference type="Proteomes" id="UP001607302">
    <property type="component" value="Unassembled WGS sequence"/>
</dbReference>
<dbReference type="AlphaFoldDB" id="A0ABD2AV01"/>